<dbReference type="EMBL" id="JSAM01000105">
    <property type="protein sequence ID" value="KIA76794.1"/>
    <property type="molecule type" value="Genomic_DNA"/>
</dbReference>
<dbReference type="InterPro" id="IPR006342">
    <property type="entry name" value="FkbM_mtfrase"/>
</dbReference>
<evidence type="ECO:0000313" key="3">
    <source>
        <dbReference type="Proteomes" id="UP000031307"/>
    </source>
</evidence>
<dbReference type="Gene3D" id="3.40.50.150">
    <property type="entry name" value="Vaccinia Virus protein VP39"/>
    <property type="match status" value="1"/>
</dbReference>
<dbReference type="NCBIfam" id="TIGR01444">
    <property type="entry name" value="fkbM_fam"/>
    <property type="match status" value="1"/>
</dbReference>
<dbReference type="PROSITE" id="PS51257">
    <property type="entry name" value="PROKAR_LIPOPROTEIN"/>
    <property type="match status" value="1"/>
</dbReference>
<dbReference type="AlphaFoldDB" id="A0A0C1EJS7"/>
<protein>
    <recommendedName>
        <fullName evidence="1">Methyltransferase FkbM domain-containing protein</fullName>
    </recommendedName>
</protein>
<feature type="domain" description="Methyltransferase FkbM" evidence="1">
    <location>
        <begin position="115"/>
        <end position="272"/>
    </location>
</feature>
<comment type="caution">
    <text evidence="2">The sequence shown here is derived from an EMBL/GenBank/DDBJ whole genome shotgun (WGS) entry which is preliminary data.</text>
</comment>
<accession>A0A0C1EJS7</accession>
<dbReference type="SUPFAM" id="SSF53335">
    <property type="entry name" value="S-adenosyl-L-methionine-dependent methyltransferases"/>
    <property type="match status" value="1"/>
</dbReference>
<reference evidence="2 3" key="1">
    <citation type="journal article" date="2014" name="Mol. Biol. Evol.">
        <title>Massive expansion of Ubiquitination-related gene families within the Chlamydiae.</title>
        <authorList>
            <person name="Domman D."/>
            <person name="Collingro A."/>
            <person name="Lagkouvardos I."/>
            <person name="Gehre L."/>
            <person name="Weinmaier T."/>
            <person name="Rattei T."/>
            <person name="Subtil A."/>
            <person name="Horn M."/>
        </authorList>
    </citation>
    <scope>NUCLEOTIDE SEQUENCE [LARGE SCALE GENOMIC DNA]</scope>
    <source>
        <strain evidence="2 3">OEW1</strain>
    </source>
</reference>
<gene>
    <name evidence="2" type="ORF">DB43_HJ00050</name>
</gene>
<dbReference type="InterPro" id="IPR052514">
    <property type="entry name" value="SAM-dependent_MTase"/>
</dbReference>
<dbReference type="InterPro" id="IPR029063">
    <property type="entry name" value="SAM-dependent_MTases_sf"/>
</dbReference>
<proteinExistence type="predicted"/>
<sequence length="293" mass="32562">MIKGKMKILHSILFTLLALGSSGCKNLEENKDEKHKFTIFQNNLDSVVGPEDEVSLLKAFPKALYKIYTIDNLGSFYIDSRVDLIKNQLAAGRAWEDNFIPLLEQYITPGTTVVDIGAHIGTHTLSMSKLVGSKGRVVAFEPQIKLYSELVMNMVLNKCQNVTIYRCALGDTFKSIEMNPSVAGNEGGTSIGSGGDSAEMITLDSLHLDNVSFIKMDVENFEYEVLLGAKETILRNRPYIILEIMGNVYNPIANRGELVQQTIAAIEQLGYSLKYIDGSWSDWLATPLERVNQ</sequence>
<dbReference type="PATRIC" id="fig|83552.4.peg.2066"/>
<evidence type="ECO:0000259" key="1">
    <source>
        <dbReference type="Pfam" id="PF05050"/>
    </source>
</evidence>
<dbReference type="Proteomes" id="UP000031307">
    <property type="component" value="Unassembled WGS sequence"/>
</dbReference>
<dbReference type="PANTHER" id="PTHR34203">
    <property type="entry name" value="METHYLTRANSFERASE, FKBM FAMILY PROTEIN"/>
    <property type="match status" value="1"/>
</dbReference>
<dbReference type="Pfam" id="PF05050">
    <property type="entry name" value="Methyltransf_21"/>
    <property type="match status" value="1"/>
</dbReference>
<name>A0A0C1EJS7_9BACT</name>
<organism evidence="2 3">
    <name type="scientific">Parachlamydia acanthamoebae</name>
    <dbReference type="NCBI Taxonomy" id="83552"/>
    <lineage>
        <taxon>Bacteria</taxon>
        <taxon>Pseudomonadati</taxon>
        <taxon>Chlamydiota</taxon>
        <taxon>Chlamydiia</taxon>
        <taxon>Parachlamydiales</taxon>
        <taxon>Parachlamydiaceae</taxon>
        <taxon>Parachlamydia</taxon>
    </lineage>
</organism>
<evidence type="ECO:0000313" key="2">
    <source>
        <dbReference type="EMBL" id="KIA76794.1"/>
    </source>
</evidence>
<dbReference type="PANTHER" id="PTHR34203:SF15">
    <property type="entry name" value="SLL1173 PROTEIN"/>
    <property type="match status" value="1"/>
</dbReference>